<evidence type="ECO:0000256" key="1">
    <source>
        <dbReference type="ARBA" id="ARBA00009427"/>
    </source>
</evidence>
<evidence type="ECO:0000256" key="8">
    <source>
        <dbReference type="HAMAP-Rule" id="MF_00238"/>
    </source>
</evidence>
<dbReference type="HAMAP" id="MF_00238">
    <property type="entry name" value="Cytidyl_kinase_type1"/>
    <property type="match status" value="1"/>
</dbReference>
<gene>
    <name evidence="8 10" type="primary">cmk</name>
    <name evidence="10" type="ORF">E8L03_06850</name>
</gene>
<feature type="binding site" evidence="8">
    <location>
        <begin position="13"/>
        <end position="21"/>
    </location>
    <ligand>
        <name>ATP</name>
        <dbReference type="ChEBI" id="CHEBI:30616"/>
    </ligand>
</feature>
<dbReference type="EC" id="2.7.4.25" evidence="8"/>
<evidence type="ECO:0000313" key="10">
    <source>
        <dbReference type="EMBL" id="QJT08660.1"/>
    </source>
</evidence>
<keyword evidence="11" id="KW-1185">Reference proteome</keyword>
<accession>A0ABX6NG19</accession>
<evidence type="ECO:0000256" key="5">
    <source>
        <dbReference type="ARBA" id="ARBA00022840"/>
    </source>
</evidence>
<evidence type="ECO:0000313" key="11">
    <source>
        <dbReference type="Proteomes" id="UP000503251"/>
    </source>
</evidence>
<comment type="subcellular location">
    <subcellularLocation>
        <location evidence="8">Cytoplasm</location>
    </subcellularLocation>
</comment>
<keyword evidence="8" id="KW-0963">Cytoplasm</keyword>
<dbReference type="GO" id="GO:0016301">
    <property type="term" value="F:kinase activity"/>
    <property type="evidence" value="ECO:0007669"/>
    <property type="project" value="UniProtKB-KW"/>
</dbReference>
<keyword evidence="3 8" id="KW-0547">Nucleotide-binding</keyword>
<dbReference type="NCBIfam" id="TIGR00017">
    <property type="entry name" value="cmk"/>
    <property type="match status" value="1"/>
</dbReference>
<keyword evidence="2 8" id="KW-0808">Transferase</keyword>
<evidence type="ECO:0000256" key="6">
    <source>
        <dbReference type="ARBA" id="ARBA00047615"/>
    </source>
</evidence>
<protein>
    <recommendedName>
        <fullName evidence="8">Cytidylate kinase</fullName>
        <shortName evidence="8">CK</shortName>
        <ecNumber evidence="8">2.7.4.25</ecNumber>
    </recommendedName>
    <alternativeName>
        <fullName evidence="8">Cytidine monophosphate kinase</fullName>
        <shortName evidence="8">CMP kinase</shortName>
    </alternativeName>
</protein>
<dbReference type="Proteomes" id="UP000503251">
    <property type="component" value="Chromosome"/>
</dbReference>
<evidence type="ECO:0000256" key="4">
    <source>
        <dbReference type="ARBA" id="ARBA00022777"/>
    </source>
</evidence>
<dbReference type="Gene3D" id="3.40.50.300">
    <property type="entry name" value="P-loop containing nucleotide triphosphate hydrolases"/>
    <property type="match status" value="1"/>
</dbReference>
<comment type="catalytic activity">
    <reaction evidence="7 8">
        <text>CMP + ATP = CDP + ADP</text>
        <dbReference type="Rhea" id="RHEA:11600"/>
        <dbReference type="ChEBI" id="CHEBI:30616"/>
        <dbReference type="ChEBI" id="CHEBI:58069"/>
        <dbReference type="ChEBI" id="CHEBI:60377"/>
        <dbReference type="ChEBI" id="CHEBI:456216"/>
        <dbReference type="EC" id="2.7.4.25"/>
    </reaction>
</comment>
<dbReference type="RefSeq" id="WP_171266921.1">
    <property type="nucleotide sequence ID" value="NZ_CP039543.1"/>
</dbReference>
<keyword evidence="4 8" id="KW-0418">Kinase</keyword>
<sequence>MADPFRHIVTLDGPAGVGKTTMAKRLAGALRIPYMDTGAMYRVCGMRLGEEATAMSEADILQTLRAIHFSLDGSGEGTRLLVDDVPMGDEIRTERVGMLASTVGTLPSVRAYCREAQQGLGVATPLVAEGRDMGTVVFPRAAYKFFLEAAPEIRAQRRLDQLKEMGASDLPSLDDLAAQIAARDHQDRTRKEAPLKPAEDAILIDTGKLDVDGVFKRLMQEIKAAG</sequence>
<evidence type="ECO:0000256" key="7">
    <source>
        <dbReference type="ARBA" id="ARBA00048478"/>
    </source>
</evidence>
<evidence type="ECO:0000259" key="9">
    <source>
        <dbReference type="Pfam" id="PF02224"/>
    </source>
</evidence>
<dbReference type="SUPFAM" id="SSF52540">
    <property type="entry name" value="P-loop containing nucleoside triphosphate hydrolases"/>
    <property type="match status" value="1"/>
</dbReference>
<keyword evidence="5 8" id="KW-0067">ATP-binding</keyword>
<evidence type="ECO:0000256" key="2">
    <source>
        <dbReference type="ARBA" id="ARBA00022679"/>
    </source>
</evidence>
<dbReference type="CDD" id="cd02020">
    <property type="entry name" value="CMPK"/>
    <property type="match status" value="1"/>
</dbReference>
<reference evidence="10 11" key="1">
    <citation type="submission" date="2019-04" db="EMBL/GenBank/DDBJ databases">
        <title>Isolation and culture of sulfate reducing bacteria from the cold seep of the South China Sea.</title>
        <authorList>
            <person name="Sun C."/>
            <person name="Liu R."/>
        </authorList>
    </citation>
    <scope>NUCLEOTIDE SEQUENCE [LARGE SCALE GENOMIC DNA]</scope>
    <source>
        <strain evidence="10 11">CS1</strain>
    </source>
</reference>
<proteinExistence type="inferred from homology"/>
<name>A0ABX6NG19_9BACT</name>
<comment type="catalytic activity">
    <reaction evidence="6 8">
        <text>dCMP + ATP = dCDP + ADP</text>
        <dbReference type="Rhea" id="RHEA:25094"/>
        <dbReference type="ChEBI" id="CHEBI:30616"/>
        <dbReference type="ChEBI" id="CHEBI:57566"/>
        <dbReference type="ChEBI" id="CHEBI:58593"/>
        <dbReference type="ChEBI" id="CHEBI:456216"/>
        <dbReference type="EC" id="2.7.4.25"/>
    </reaction>
</comment>
<dbReference type="InterPro" id="IPR011994">
    <property type="entry name" value="Cytidylate_kinase_dom"/>
</dbReference>
<feature type="domain" description="Cytidylate kinase" evidence="9">
    <location>
        <begin position="9"/>
        <end position="223"/>
    </location>
</feature>
<comment type="similarity">
    <text evidence="1 8">Belongs to the cytidylate kinase family. Type 1 subfamily.</text>
</comment>
<dbReference type="Pfam" id="PF02224">
    <property type="entry name" value="Cytidylate_kin"/>
    <property type="match status" value="1"/>
</dbReference>
<organism evidence="10 11">
    <name type="scientific">Oceanidesulfovibrio marinus</name>
    <dbReference type="NCBI Taxonomy" id="370038"/>
    <lineage>
        <taxon>Bacteria</taxon>
        <taxon>Pseudomonadati</taxon>
        <taxon>Thermodesulfobacteriota</taxon>
        <taxon>Desulfovibrionia</taxon>
        <taxon>Desulfovibrionales</taxon>
        <taxon>Desulfovibrionaceae</taxon>
        <taxon>Oceanidesulfovibrio</taxon>
    </lineage>
</organism>
<evidence type="ECO:0000256" key="3">
    <source>
        <dbReference type="ARBA" id="ARBA00022741"/>
    </source>
</evidence>
<dbReference type="InterPro" id="IPR003136">
    <property type="entry name" value="Cytidylate_kin"/>
</dbReference>
<dbReference type="EMBL" id="CP039543">
    <property type="protein sequence ID" value="QJT08660.1"/>
    <property type="molecule type" value="Genomic_DNA"/>
</dbReference>
<dbReference type="InterPro" id="IPR027417">
    <property type="entry name" value="P-loop_NTPase"/>
</dbReference>